<evidence type="ECO:0000313" key="4">
    <source>
        <dbReference type="EMBL" id="CAD9701221.1"/>
    </source>
</evidence>
<reference evidence="4" key="1">
    <citation type="submission" date="2021-01" db="EMBL/GenBank/DDBJ databases">
        <authorList>
            <person name="Corre E."/>
            <person name="Pelletier E."/>
            <person name="Niang G."/>
            <person name="Scheremetjew M."/>
            <person name="Finn R."/>
            <person name="Kale V."/>
            <person name="Holt S."/>
            <person name="Cochrane G."/>
            <person name="Meng A."/>
            <person name="Brown T."/>
            <person name="Cohen L."/>
        </authorList>
    </citation>
    <scope>NUCLEOTIDE SEQUENCE</scope>
    <source>
        <strain evidence="4">NY070348D</strain>
    </source>
</reference>
<dbReference type="PROSITE" id="PS51335">
    <property type="entry name" value="ELMO"/>
    <property type="match status" value="1"/>
</dbReference>
<proteinExistence type="predicted"/>
<gene>
    <name evidence="3" type="ORF">QSP1433_LOCUS14510</name>
    <name evidence="4" type="ORF">QSP1433_LOCUS14511</name>
</gene>
<sequence length="336" mass="39039">MCKAVWICPVSRLLSRFACLQTCKGMQRYISFDGDGDGTTWTPSRHWKSWKWTLRQLTGKCEIERIVLQGGGSYGESMRLVEVESHEDKKAKAVAKSVYLSKKMDEVRSDMFLGSAKELFPTFDVESSVHKITGYKNMSMVNESIPKLKLLLSKVLVANVYLSALDVIRRKQYDPASDYKMLDRYWNALYPKQPRKSPSDWKLVGFQGSKPWTDFRGMGMLGLICLVEMVESEPEAVRNVRERFEELSLAIVIINLGSVCFELLQTRRFDEIFFSEEIRTKEHVESRVIEIFLDEFRRVFSRFIQKWALSNRNIMEFNNIIFELKTEMLLLTPSLG</sequence>
<dbReference type="EMBL" id="HBHK01022966">
    <property type="protein sequence ID" value="CAD9701221.1"/>
    <property type="molecule type" value="Transcribed_RNA"/>
</dbReference>
<accession>A0A7S2WPS1</accession>
<feature type="domain" description="ELMO" evidence="2">
    <location>
        <begin position="177"/>
        <end position="332"/>
    </location>
</feature>
<dbReference type="PANTHER" id="PTHR12771:SF51">
    <property type="entry name" value="LD01482P"/>
    <property type="match status" value="1"/>
</dbReference>
<dbReference type="EMBL" id="HBHK01022964">
    <property type="protein sequence ID" value="CAD9701219.1"/>
    <property type="molecule type" value="Transcribed_RNA"/>
</dbReference>
<evidence type="ECO:0000256" key="1">
    <source>
        <dbReference type="SAM" id="SignalP"/>
    </source>
</evidence>
<dbReference type="InterPro" id="IPR006816">
    <property type="entry name" value="ELMO_dom"/>
</dbReference>
<evidence type="ECO:0000313" key="3">
    <source>
        <dbReference type="EMBL" id="CAD9701219.1"/>
    </source>
</evidence>
<keyword evidence="1" id="KW-0732">Signal</keyword>
<feature type="signal peptide" evidence="1">
    <location>
        <begin position="1"/>
        <end position="16"/>
    </location>
</feature>
<dbReference type="PANTHER" id="PTHR12771">
    <property type="entry name" value="ENGULFMENT AND CELL MOTILITY"/>
    <property type="match status" value="1"/>
</dbReference>
<feature type="chain" id="PRO_5035593321" description="ELMO domain-containing protein" evidence="1">
    <location>
        <begin position="17"/>
        <end position="336"/>
    </location>
</feature>
<dbReference type="InterPro" id="IPR050868">
    <property type="entry name" value="ELMO_domain-containing"/>
</dbReference>
<protein>
    <recommendedName>
        <fullName evidence="2">ELMO domain-containing protein</fullName>
    </recommendedName>
</protein>
<name>A0A7S2WPS1_9STRA</name>
<dbReference type="AlphaFoldDB" id="A0A7S2WPS1"/>
<evidence type="ECO:0000259" key="2">
    <source>
        <dbReference type="PROSITE" id="PS51335"/>
    </source>
</evidence>
<organism evidence="4">
    <name type="scientific">Mucochytrium quahogii</name>
    <dbReference type="NCBI Taxonomy" id="96639"/>
    <lineage>
        <taxon>Eukaryota</taxon>
        <taxon>Sar</taxon>
        <taxon>Stramenopiles</taxon>
        <taxon>Bigyra</taxon>
        <taxon>Labyrinthulomycetes</taxon>
        <taxon>Thraustochytrida</taxon>
        <taxon>Thraustochytriidae</taxon>
        <taxon>Mucochytrium</taxon>
    </lineage>
</organism>
<dbReference type="Pfam" id="PF04727">
    <property type="entry name" value="ELMO_CED12"/>
    <property type="match status" value="1"/>
</dbReference>